<dbReference type="Proteomes" id="UP000199727">
    <property type="component" value="Unassembled WGS sequence"/>
</dbReference>
<accession>A0A854QLI0</accession>
<comment type="caution">
    <text evidence="2">The sequence shown here is derived from an EMBL/GenBank/DDBJ whole genome shotgun (WGS) entry which is preliminary data.</text>
</comment>
<evidence type="ECO:0000313" key="3">
    <source>
        <dbReference type="Proteomes" id="UP000199727"/>
    </source>
</evidence>
<name>A0A854QLI0_CRYNE</name>
<dbReference type="EMBL" id="AMKT01000016">
    <property type="protein sequence ID" value="OXG28266.1"/>
    <property type="molecule type" value="Genomic_DNA"/>
</dbReference>
<reference evidence="2 3" key="1">
    <citation type="submission" date="2017-06" db="EMBL/GenBank/DDBJ databases">
        <title>Global population genomics of the pathogenic fungus Cryptococcus neoformans var. grubii.</title>
        <authorList>
            <person name="Cuomo C."/>
            <person name="Litvintseva A."/>
            <person name="Chen Y."/>
            <person name="Young S."/>
            <person name="Zeng Q."/>
            <person name="Chapman S."/>
            <person name="Gujja S."/>
            <person name="Saif S."/>
            <person name="Birren B."/>
        </authorList>
    </citation>
    <scope>NUCLEOTIDE SEQUENCE [LARGE SCALE GENOMIC DNA]</scope>
    <source>
        <strain evidence="2 3">Tu259-1</strain>
    </source>
</reference>
<organism evidence="2 3">
    <name type="scientific">Cryptococcus neoformans Tu259-1</name>
    <dbReference type="NCBI Taxonomy" id="1230072"/>
    <lineage>
        <taxon>Eukaryota</taxon>
        <taxon>Fungi</taxon>
        <taxon>Dikarya</taxon>
        <taxon>Basidiomycota</taxon>
        <taxon>Agaricomycotina</taxon>
        <taxon>Tremellomycetes</taxon>
        <taxon>Tremellales</taxon>
        <taxon>Cryptococcaceae</taxon>
        <taxon>Cryptococcus</taxon>
        <taxon>Cryptococcus neoformans species complex</taxon>
    </lineage>
</organism>
<evidence type="ECO:0000313" key="2">
    <source>
        <dbReference type="EMBL" id="OXG28266.1"/>
    </source>
</evidence>
<feature type="region of interest" description="Disordered" evidence="1">
    <location>
        <begin position="206"/>
        <end position="242"/>
    </location>
</feature>
<evidence type="ECO:0000256" key="1">
    <source>
        <dbReference type="SAM" id="MobiDB-lite"/>
    </source>
</evidence>
<proteinExistence type="predicted"/>
<protein>
    <submittedName>
        <fullName evidence="2">Uncharacterized protein</fullName>
    </submittedName>
</protein>
<dbReference type="OrthoDB" id="2575541at2759"/>
<sequence length="257" mass="28163">MFALTMFESPARNMHWQNYQYNGPLTPEMEMMFKKEASRALSRMGSGSLGFSVSTAVTTVNGVTACLTEFHVGKETAWTAEETAMLDARFAALASDEEMVGPNGRSLVMSGLQQPKIIPIEDTPVAAPRAIKAPLSVLHTHDHVPSRHSQVSPRYANFSRSKHSRKDGANAPSVNNYAQPHNELLPPTMLHHPTPLAYPAIPRSALSHHSHHPTHANDPNGPHAHFAPSLTEAGTSTSRRLSKTPAPRYFCCACKIW</sequence>
<dbReference type="AlphaFoldDB" id="A0A854QLI0"/>
<gene>
    <name evidence="2" type="ORF">C361_00964</name>
</gene>
<feature type="region of interest" description="Disordered" evidence="1">
    <location>
        <begin position="142"/>
        <end position="190"/>
    </location>
</feature>